<sequence>MSTFQILIKRITQYTQQIGTKQVDVELVENHLRETYQDYTRVKKIALQNNIKRAFKQLSLSNSNSNSNSNSKSQKNQNLRNQKRRFPNTKSESIDGFDSIQENTSSDDDFNPEIKLMKDVQNNSMNETMRQTYEKNKLKRKKVTQKKNQFQKQKTNENVKEQTPKSSFLITPNVNFSDIGGIENALQEARELLEYPLLHPELYIHLGVEPPRGILLHGPPGCGKTLLANAIAGELQVPFLKIAAPEIVSGMSGESEAKLRELYEEAKNLAPSIIFIDEIDSIAPKRGTVQKEMERRIVAQLLSCMDDLTMENTGNKPVIVIGATNRPDSLEPALRRAGRFDREIALGIPDEKARARILQVLSKKLRLEGEFNFLEIARKTSGFVGADLTALTKEAAVLAINRIIHQLFPNNLQKNQNENEFQNENEIQINNENENENEIQIHIQNDSIQMIEDDSNEIIEQKNLEKRVSVSTKLKQFNEPLSKEVLEKLSITMEDFKEAIKKVQPSSRREGFTTIPDVTWNDIGALDKLREELKTSIVEPILYPEKFSQYNLKVASGILLYGPPGCGKTLLAKAIANESGANFIAVKGPELLNKYVGESEKAIRLVFQRARASSPCVIFFDEIDALCPQRGRDGNAATERIVNQLLTEMDGIEDRKKTYIIAATNRPDILDQAILRPGRLNKRLYVPLPTEKDRFEILKTHTRKVPIDPKVNLEKIAQDKRCNGFSGADIAELVREASVFALKDSLLLESQKGLKTDQFQKDFLVKVNLNHFDNAFQKVKPSVSLNDLNAFQTFSDF</sequence>
<dbReference type="InterPro" id="IPR003593">
    <property type="entry name" value="AAA+_ATPase"/>
</dbReference>
<dbReference type="Pfam" id="PF00004">
    <property type="entry name" value="AAA"/>
    <property type="match status" value="2"/>
</dbReference>
<proteinExistence type="inferred from homology"/>
<evidence type="ECO:0000313" key="7">
    <source>
        <dbReference type="Proteomes" id="UP001149090"/>
    </source>
</evidence>
<dbReference type="GO" id="GO:0016887">
    <property type="term" value="F:ATP hydrolysis activity"/>
    <property type="evidence" value="ECO:0007669"/>
    <property type="project" value="InterPro"/>
</dbReference>
<dbReference type="InterPro" id="IPR027417">
    <property type="entry name" value="P-loop_NTPase"/>
</dbReference>
<dbReference type="InterPro" id="IPR003960">
    <property type="entry name" value="ATPase_AAA_CS"/>
</dbReference>
<evidence type="ECO:0000259" key="5">
    <source>
        <dbReference type="SMART" id="SM00382"/>
    </source>
</evidence>
<feature type="domain" description="AAA+ ATPase" evidence="5">
    <location>
        <begin position="554"/>
        <end position="690"/>
    </location>
</feature>
<dbReference type="InterPro" id="IPR038100">
    <property type="entry name" value="NLV2_N_sf"/>
</dbReference>
<dbReference type="OrthoDB" id="27435at2759"/>
<dbReference type="EMBL" id="JAPDFW010000101">
    <property type="protein sequence ID" value="KAJ5069938.1"/>
    <property type="molecule type" value="Genomic_DNA"/>
</dbReference>
<dbReference type="GO" id="GO:0042254">
    <property type="term" value="P:ribosome biogenesis"/>
    <property type="evidence" value="ECO:0007669"/>
    <property type="project" value="TreeGrafter"/>
</dbReference>
<dbReference type="PANTHER" id="PTHR23077:SF171">
    <property type="entry name" value="NUCLEAR VALOSIN-CONTAINING PROTEIN-LIKE"/>
    <property type="match status" value="1"/>
</dbReference>
<dbReference type="Pfam" id="PF17862">
    <property type="entry name" value="AAA_lid_3"/>
    <property type="match status" value="2"/>
</dbReference>
<dbReference type="PROSITE" id="PS00674">
    <property type="entry name" value="AAA"/>
    <property type="match status" value="1"/>
</dbReference>
<name>A0A9Q0LEB0_ANAIG</name>
<dbReference type="PANTHER" id="PTHR23077">
    <property type="entry name" value="AAA-FAMILY ATPASE"/>
    <property type="match status" value="1"/>
</dbReference>
<organism evidence="6 7">
    <name type="scientific">Anaeramoeba ignava</name>
    <name type="common">Anaerobic marine amoeba</name>
    <dbReference type="NCBI Taxonomy" id="1746090"/>
    <lineage>
        <taxon>Eukaryota</taxon>
        <taxon>Metamonada</taxon>
        <taxon>Anaeramoebidae</taxon>
        <taxon>Anaeramoeba</taxon>
    </lineage>
</organism>
<evidence type="ECO:0000256" key="3">
    <source>
        <dbReference type="ARBA" id="ARBA00022840"/>
    </source>
</evidence>
<dbReference type="FunFam" id="3.40.50.300:FF:000149">
    <property type="entry name" value="Nuclear valosin-containing protein-like"/>
    <property type="match status" value="1"/>
</dbReference>
<keyword evidence="2" id="KW-0547">Nucleotide-binding</keyword>
<dbReference type="InterPro" id="IPR041569">
    <property type="entry name" value="AAA_lid_3"/>
</dbReference>
<dbReference type="GO" id="GO:1990275">
    <property type="term" value="F:preribosome binding"/>
    <property type="evidence" value="ECO:0007669"/>
    <property type="project" value="TreeGrafter"/>
</dbReference>
<comment type="similarity">
    <text evidence="1">Belongs to the AAA ATPase family.</text>
</comment>
<comment type="caution">
    <text evidence="6">The sequence shown here is derived from an EMBL/GenBank/DDBJ whole genome shotgun (WGS) entry which is preliminary data.</text>
</comment>
<dbReference type="OMA" id="GLWSTHR"/>
<dbReference type="Gene3D" id="1.10.10.2010">
    <property type="match status" value="1"/>
</dbReference>
<dbReference type="AlphaFoldDB" id="A0A9Q0LEB0"/>
<dbReference type="InterPro" id="IPR003959">
    <property type="entry name" value="ATPase_AAA_core"/>
</dbReference>
<dbReference type="SUPFAM" id="SSF52540">
    <property type="entry name" value="P-loop containing nucleoside triphosphate hydrolases"/>
    <property type="match status" value="2"/>
</dbReference>
<feature type="compositionally biased region" description="Low complexity" evidence="4">
    <location>
        <begin position="61"/>
        <end position="80"/>
    </location>
</feature>
<dbReference type="InterPro" id="IPR031996">
    <property type="entry name" value="NVL2_nucleolin-bd"/>
</dbReference>
<dbReference type="InterPro" id="IPR050168">
    <property type="entry name" value="AAA_ATPase_domain"/>
</dbReference>
<keyword evidence="3" id="KW-0067">ATP-binding</keyword>
<evidence type="ECO:0000313" key="6">
    <source>
        <dbReference type="EMBL" id="KAJ5069938.1"/>
    </source>
</evidence>
<dbReference type="GO" id="GO:0005524">
    <property type="term" value="F:ATP binding"/>
    <property type="evidence" value="ECO:0007669"/>
    <property type="project" value="UniProtKB-KW"/>
</dbReference>
<feature type="region of interest" description="Disordered" evidence="4">
    <location>
        <begin position="61"/>
        <end position="112"/>
    </location>
</feature>
<keyword evidence="7" id="KW-1185">Reference proteome</keyword>
<feature type="domain" description="AAA+ ATPase" evidence="5">
    <location>
        <begin position="210"/>
        <end position="350"/>
    </location>
</feature>
<dbReference type="Proteomes" id="UP001149090">
    <property type="component" value="Unassembled WGS sequence"/>
</dbReference>
<dbReference type="CDD" id="cd19518">
    <property type="entry name" value="RecA-like_NVL_r1-like"/>
    <property type="match status" value="1"/>
</dbReference>
<feature type="compositionally biased region" description="Basic and acidic residues" evidence="4">
    <location>
        <begin position="154"/>
        <end position="163"/>
    </location>
</feature>
<dbReference type="GO" id="GO:0005634">
    <property type="term" value="C:nucleus"/>
    <property type="evidence" value="ECO:0007669"/>
    <property type="project" value="TreeGrafter"/>
</dbReference>
<dbReference type="GO" id="GO:0003723">
    <property type="term" value="F:RNA binding"/>
    <property type="evidence" value="ECO:0007669"/>
    <property type="project" value="TreeGrafter"/>
</dbReference>
<evidence type="ECO:0000256" key="4">
    <source>
        <dbReference type="SAM" id="MobiDB-lite"/>
    </source>
</evidence>
<evidence type="ECO:0000256" key="1">
    <source>
        <dbReference type="ARBA" id="ARBA00006914"/>
    </source>
</evidence>
<reference evidence="6" key="1">
    <citation type="submission" date="2022-10" db="EMBL/GenBank/DDBJ databases">
        <title>Novel sulphate-reducing endosymbionts in the free-living metamonad Anaeramoeba.</title>
        <authorList>
            <person name="Jerlstrom-Hultqvist J."/>
            <person name="Cepicka I."/>
            <person name="Gallot-Lavallee L."/>
            <person name="Salas-Leiva D."/>
            <person name="Curtis B.A."/>
            <person name="Zahonova K."/>
            <person name="Pipaliya S."/>
            <person name="Dacks J."/>
            <person name="Roger A.J."/>
        </authorList>
    </citation>
    <scope>NUCLEOTIDE SEQUENCE</scope>
    <source>
        <strain evidence="6">BMAN</strain>
    </source>
</reference>
<evidence type="ECO:0000256" key="2">
    <source>
        <dbReference type="ARBA" id="ARBA00022741"/>
    </source>
</evidence>
<dbReference type="FunFam" id="3.40.50.300:FF:000365">
    <property type="entry name" value="Ribosome biogenesis ATPase RIX7"/>
    <property type="match status" value="1"/>
</dbReference>
<feature type="region of interest" description="Disordered" evidence="4">
    <location>
        <begin position="133"/>
        <end position="164"/>
    </location>
</feature>
<accession>A0A9Q0LEB0</accession>
<dbReference type="Pfam" id="PF16725">
    <property type="entry name" value="Nucleolin_bd"/>
    <property type="match status" value="1"/>
</dbReference>
<dbReference type="Gene3D" id="1.10.8.60">
    <property type="match status" value="2"/>
</dbReference>
<dbReference type="SMART" id="SM00382">
    <property type="entry name" value="AAA"/>
    <property type="match status" value="2"/>
</dbReference>
<dbReference type="Gene3D" id="3.40.50.300">
    <property type="entry name" value="P-loop containing nucleotide triphosphate hydrolases"/>
    <property type="match status" value="2"/>
</dbReference>
<protein>
    <submittedName>
        <fullName evidence="6">Nuclear valosin-containing protein-like</fullName>
    </submittedName>
</protein>
<gene>
    <name evidence="6" type="ORF">M0811_11450</name>
</gene>